<feature type="chain" id="PRO_5044746389" description="Cadherin domain-containing protein" evidence="8">
    <location>
        <begin position="18"/>
        <end position="1018"/>
    </location>
</feature>
<keyword evidence="7" id="KW-0812">Transmembrane</keyword>
<feature type="compositionally biased region" description="Basic and acidic residues" evidence="6">
    <location>
        <begin position="909"/>
        <end position="1003"/>
    </location>
</feature>
<evidence type="ECO:0000256" key="7">
    <source>
        <dbReference type="SAM" id="Phobius"/>
    </source>
</evidence>
<evidence type="ECO:0000256" key="6">
    <source>
        <dbReference type="SAM" id="MobiDB-lite"/>
    </source>
</evidence>
<evidence type="ECO:0000313" key="10">
    <source>
        <dbReference type="EMBL" id="KAL3888234.1"/>
    </source>
</evidence>
<dbReference type="PANTHER" id="PTHR24027">
    <property type="entry name" value="CADHERIN-23"/>
    <property type="match status" value="1"/>
</dbReference>
<organism evidence="10 11">
    <name type="scientific">Sinanodonta woodiana</name>
    <name type="common">Chinese pond mussel</name>
    <name type="synonym">Anodonta woodiana</name>
    <dbReference type="NCBI Taxonomy" id="1069815"/>
    <lineage>
        <taxon>Eukaryota</taxon>
        <taxon>Metazoa</taxon>
        <taxon>Spiralia</taxon>
        <taxon>Lophotrochozoa</taxon>
        <taxon>Mollusca</taxon>
        <taxon>Bivalvia</taxon>
        <taxon>Autobranchia</taxon>
        <taxon>Heteroconchia</taxon>
        <taxon>Palaeoheterodonta</taxon>
        <taxon>Unionida</taxon>
        <taxon>Unionoidea</taxon>
        <taxon>Unionidae</taxon>
        <taxon>Unioninae</taxon>
        <taxon>Sinanodonta</taxon>
    </lineage>
</organism>
<reference evidence="10 11" key="1">
    <citation type="submission" date="2024-11" db="EMBL/GenBank/DDBJ databases">
        <title>Chromosome-level genome assembly of the freshwater bivalve Anodonta woodiana.</title>
        <authorList>
            <person name="Chen X."/>
        </authorList>
    </citation>
    <scope>NUCLEOTIDE SEQUENCE [LARGE SCALE GENOMIC DNA]</scope>
    <source>
        <strain evidence="10">MN2024</strain>
        <tissue evidence="10">Gills</tissue>
    </source>
</reference>
<gene>
    <name evidence="10" type="ORF">ACJMK2_000609</name>
</gene>
<dbReference type="PANTHER" id="PTHR24027:SF438">
    <property type="entry name" value="CADHERIN 23"/>
    <property type="match status" value="1"/>
</dbReference>
<feature type="domain" description="Cadherin" evidence="9">
    <location>
        <begin position="726"/>
        <end position="834"/>
    </location>
</feature>
<comment type="subcellular location">
    <subcellularLocation>
        <location evidence="1">Membrane</location>
    </subcellularLocation>
</comment>
<feature type="domain" description="Cadherin" evidence="9">
    <location>
        <begin position="498"/>
        <end position="600"/>
    </location>
</feature>
<dbReference type="SMART" id="SM00112">
    <property type="entry name" value="CA"/>
    <property type="match status" value="3"/>
</dbReference>
<dbReference type="PROSITE" id="PS50268">
    <property type="entry name" value="CADHERIN_2"/>
    <property type="match status" value="4"/>
</dbReference>
<proteinExistence type="predicted"/>
<protein>
    <recommendedName>
        <fullName evidence="9">Cadherin domain-containing protein</fullName>
    </recommendedName>
</protein>
<keyword evidence="4 7" id="KW-0472">Membrane</keyword>
<dbReference type="PRINTS" id="PR00205">
    <property type="entry name" value="CADHERIN"/>
</dbReference>
<dbReference type="EMBL" id="JBJQND010000001">
    <property type="protein sequence ID" value="KAL3888234.1"/>
    <property type="molecule type" value="Genomic_DNA"/>
</dbReference>
<dbReference type="Gene3D" id="2.60.40.60">
    <property type="entry name" value="Cadherins"/>
    <property type="match status" value="4"/>
</dbReference>
<dbReference type="CDD" id="cd11304">
    <property type="entry name" value="Cadherin_repeat"/>
    <property type="match status" value="3"/>
</dbReference>
<evidence type="ECO:0000256" key="4">
    <source>
        <dbReference type="ARBA" id="ARBA00023136"/>
    </source>
</evidence>
<accession>A0ABD3XPR7</accession>
<evidence type="ECO:0000256" key="5">
    <source>
        <dbReference type="PROSITE-ProRule" id="PRU00043"/>
    </source>
</evidence>
<keyword evidence="2" id="KW-0677">Repeat</keyword>
<keyword evidence="11" id="KW-1185">Reference proteome</keyword>
<dbReference type="Proteomes" id="UP001634394">
    <property type="component" value="Unassembled WGS sequence"/>
</dbReference>
<keyword evidence="3 5" id="KW-0106">Calcium</keyword>
<dbReference type="InterPro" id="IPR039808">
    <property type="entry name" value="Cadherin"/>
</dbReference>
<dbReference type="GO" id="GO:0016020">
    <property type="term" value="C:membrane"/>
    <property type="evidence" value="ECO:0007669"/>
    <property type="project" value="UniProtKB-SubCell"/>
</dbReference>
<evidence type="ECO:0000313" key="11">
    <source>
        <dbReference type="Proteomes" id="UP001634394"/>
    </source>
</evidence>
<evidence type="ECO:0000256" key="8">
    <source>
        <dbReference type="SAM" id="SignalP"/>
    </source>
</evidence>
<evidence type="ECO:0000256" key="1">
    <source>
        <dbReference type="ARBA" id="ARBA00004370"/>
    </source>
</evidence>
<evidence type="ECO:0000256" key="2">
    <source>
        <dbReference type="ARBA" id="ARBA00022737"/>
    </source>
</evidence>
<dbReference type="GO" id="GO:0005509">
    <property type="term" value="F:calcium ion binding"/>
    <property type="evidence" value="ECO:0007669"/>
    <property type="project" value="UniProtKB-UniRule"/>
</dbReference>
<dbReference type="SUPFAM" id="SSF49313">
    <property type="entry name" value="Cadherin-like"/>
    <property type="match status" value="5"/>
</dbReference>
<dbReference type="Pfam" id="PF00028">
    <property type="entry name" value="Cadherin"/>
    <property type="match status" value="1"/>
</dbReference>
<dbReference type="InterPro" id="IPR002126">
    <property type="entry name" value="Cadherin-like_dom"/>
</dbReference>
<sequence length="1018" mass="113141">MIIYLIIFSILPSPTLQACTAGTAVGYASVETLGTSTDSSSGNGYIMEAAHYMIPASSCTCGTVKSWEIYPKSQGYIQFQVWRRQNPSSYLLVGENIFKVTSSMINNKVVFTVPPNERITVKGDDYLGWYCPAANVVGYVSGTTAYPDGLRKASMSDYSAGATYNWGSGSVTIMTDAAYAIRAYLESNLNPYFTNLPRSVSITNAWVVNSQLYTVTFDDVEDNDVSSLTLSVATSATYMTFDTTTYILKLSTTPSPTTSDVIVLQATDQCGNTGTATFTLVIVNEAPTITTLPSVVEIYEHVTTETLLHTLNATEKVGSYSCLLASTSPSSTNFVVKLLSSSSTVYGVYSKQGASYNYDTIKYYSLTVQCSDSNSGSNTGVLHVEIRKNNPPVFTNINNAQKVVASYLTTISGDTLFTVSVTDAENDALTFSMTSSPSPAPFQITNGGNIRTTSDLIRLYNPGYDLQISVSDGHTTVGPKTVTIIVTDIDDVPQLNNLPLAYAMTVYEDTAVGTTLHSVGYYDLDTGDSHIYSMVFSPGSGVNYFTLNSTTGVLKTSAAIDYEEIESLTYTLTIKISDTEDSSAATITINIGNINEAPSFHQTKYRLNPSEGGLSNTVLGNPSFSIYDEDNDRGSDQAYYSYDCGNETKYFIMDRTSGIVYYAADFDFDTAGISSNVTCLVTVKDNGGLTATATLEIQFTDINDNSPIFSQTFDYQFFATPYYSVGQVIGQTYASDADATSQYNMVYYSVNMSAYTDEYIAINTNGTLYVNMEWDVSVFNYGTIHVLKVTARDVGNNAATATVTLVIPQTTTTTTTTTERPIKYEDDPRNVPIIILLAVAVLAILVLITCLAFRYVEGLSELEWYRCCRCKKKGRWIGFKGCCRRGCRLRAKTKEERKKEKEKKKKKIKEREEKEEKERLRNEEKVRQEQERQRQMDEKRKEEDEERIQLLKSKQEEEKRKRRMETERLLMEENERKDELERQRAEMDDVEDGRESMPLRESDNEISIITNPMPMFRQ</sequence>
<evidence type="ECO:0000259" key="9">
    <source>
        <dbReference type="PROSITE" id="PS50268"/>
    </source>
</evidence>
<name>A0ABD3XPR7_SINWO</name>
<dbReference type="InterPro" id="IPR015919">
    <property type="entry name" value="Cadherin-like_sf"/>
</dbReference>
<feature type="region of interest" description="Disordered" evidence="6">
    <location>
        <begin position="894"/>
        <end position="1018"/>
    </location>
</feature>
<keyword evidence="7" id="KW-1133">Transmembrane helix</keyword>
<feature type="transmembrane region" description="Helical" evidence="7">
    <location>
        <begin position="833"/>
        <end position="856"/>
    </location>
</feature>
<keyword evidence="8" id="KW-0732">Signal</keyword>
<evidence type="ECO:0000256" key="3">
    <source>
        <dbReference type="ARBA" id="ARBA00022837"/>
    </source>
</evidence>
<comment type="caution">
    <text evidence="10">The sequence shown here is derived from an EMBL/GenBank/DDBJ whole genome shotgun (WGS) entry which is preliminary data.</text>
</comment>
<feature type="domain" description="Cadherin" evidence="9">
    <location>
        <begin position="601"/>
        <end position="709"/>
    </location>
</feature>
<feature type="domain" description="Cadherin" evidence="9">
    <location>
        <begin position="413"/>
        <end position="495"/>
    </location>
</feature>
<feature type="signal peptide" evidence="8">
    <location>
        <begin position="1"/>
        <end position="17"/>
    </location>
</feature>
<dbReference type="AlphaFoldDB" id="A0ABD3XPR7"/>
<dbReference type="CDD" id="cd22249">
    <property type="entry name" value="UDM1_RNF168_RNF169-like"/>
    <property type="match status" value="1"/>
</dbReference>